<dbReference type="EMBL" id="FNVN01000001">
    <property type="protein sequence ID" value="SEF94956.1"/>
    <property type="molecule type" value="Genomic_DNA"/>
</dbReference>
<dbReference type="Proteomes" id="UP000296733">
    <property type="component" value="Chromosome"/>
</dbReference>
<feature type="region of interest" description="Disordered" evidence="1">
    <location>
        <begin position="28"/>
        <end position="49"/>
    </location>
</feature>
<evidence type="ECO:0000313" key="3">
    <source>
        <dbReference type="EMBL" id="SEF94956.1"/>
    </source>
</evidence>
<evidence type="ECO:0000313" key="5">
    <source>
        <dbReference type="Proteomes" id="UP000296733"/>
    </source>
</evidence>
<evidence type="ECO:0000313" key="4">
    <source>
        <dbReference type="Proteomes" id="UP000236740"/>
    </source>
</evidence>
<dbReference type="PROSITE" id="PS51257">
    <property type="entry name" value="PROKAR_LIPOPROTEIN"/>
    <property type="match status" value="1"/>
</dbReference>
<sequence length="247" mass="25066">MNRRLGIATVAIATLVLLAGCIAPLQTANGDSPSGDAQRTISTSGSGEVSAEADRAVVTVAVTARADSAEEARSTVAAAASEMREALRAAGVDDDAVTTASYGVRPIVEAPRESGEREVTGYEAVHAYRIETTPDAAGTVVDTAVGNGATEVYGVSFTLADETRTELRERALERAMDAARDDADAIASAADLTVTGVQSASTSGGYAPAYEVRETAADSGAGGVPTQFEGGSVTVTANVDVTFTAEE</sequence>
<evidence type="ECO:0000256" key="1">
    <source>
        <dbReference type="SAM" id="MobiDB-lite"/>
    </source>
</evidence>
<reference evidence="3 4" key="1">
    <citation type="submission" date="2016-10" db="EMBL/GenBank/DDBJ databases">
        <authorList>
            <person name="de Groot N.N."/>
        </authorList>
    </citation>
    <scope>NUCLEOTIDE SEQUENCE [LARGE SCALE GENOMIC DNA]</scope>
    <source>
        <strain evidence="3 4">CGMCC 1.10331</strain>
    </source>
</reference>
<dbReference type="Pfam" id="PF04402">
    <property type="entry name" value="SIMPL"/>
    <property type="match status" value="1"/>
</dbReference>
<proteinExistence type="predicted"/>
<keyword evidence="4" id="KW-1185">Reference proteome</keyword>
<protein>
    <submittedName>
        <fullName evidence="2">DUF541 domain-containing protein</fullName>
    </submittedName>
</protein>
<dbReference type="Proteomes" id="UP000236740">
    <property type="component" value="Unassembled WGS sequence"/>
</dbReference>
<dbReference type="InterPro" id="IPR052022">
    <property type="entry name" value="26kDa_periplasmic_antigen"/>
</dbReference>
<dbReference type="Gene3D" id="3.30.110.170">
    <property type="entry name" value="Protein of unknown function (DUF541), domain 1"/>
    <property type="match status" value="1"/>
</dbReference>
<accession>A0A1H5W6V4</accession>
<dbReference type="OrthoDB" id="12132at2157"/>
<name>A0A1H5W6V4_9EURY</name>
<dbReference type="Gene3D" id="3.30.70.2970">
    <property type="entry name" value="Protein of unknown function (DUF541), domain 2"/>
    <property type="match status" value="1"/>
</dbReference>
<evidence type="ECO:0000313" key="2">
    <source>
        <dbReference type="EMBL" id="QCC46528.1"/>
    </source>
</evidence>
<dbReference type="GeneID" id="39856800"/>
<dbReference type="EMBL" id="CP031311">
    <property type="protein sequence ID" value="QCC46528.1"/>
    <property type="molecule type" value="Genomic_DNA"/>
</dbReference>
<reference evidence="2 5" key="2">
    <citation type="journal article" date="2019" name="Nat. Commun.">
        <title>A new type of DNA phosphorothioation-based antiviral system in archaea.</title>
        <authorList>
            <person name="Xiong L."/>
            <person name="Liu S."/>
            <person name="Chen S."/>
            <person name="Xiao Y."/>
            <person name="Zhu B."/>
            <person name="Gao Y."/>
            <person name="Zhang Y."/>
            <person name="Chen B."/>
            <person name="Luo J."/>
            <person name="Deng Z."/>
            <person name="Chen X."/>
            <person name="Wang L."/>
            <person name="Chen S."/>
        </authorList>
    </citation>
    <scope>NUCLEOTIDE SEQUENCE [LARGE SCALE GENOMIC DNA]</scope>
    <source>
        <strain evidence="2 5">CGMCC 1.10331</strain>
    </source>
</reference>
<dbReference type="RefSeq" id="WP_103990874.1">
    <property type="nucleotide sequence ID" value="NZ_CP031311.1"/>
</dbReference>
<gene>
    <name evidence="2" type="ORF">DV707_01900</name>
    <name evidence="3" type="ORF">SAMN04488133_1178</name>
</gene>
<dbReference type="InterPro" id="IPR007497">
    <property type="entry name" value="SIMPL/DUF541"/>
</dbReference>
<dbReference type="KEGG" id="hlm:DV707_01900"/>
<dbReference type="AlphaFoldDB" id="A0A1H5W6V4"/>
<feature type="compositionally biased region" description="Polar residues" evidence="1">
    <location>
        <begin position="28"/>
        <end position="47"/>
    </location>
</feature>
<dbReference type="GO" id="GO:0006974">
    <property type="term" value="P:DNA damage response"/>
    <property type="evidence" value="ECO:0007669"/>
    <property type="project" value="TreeGrafter"/>
</dbReference>
<dbReference type="PANTHER" id="PTHR34387:SF2">
    <property type="entry name" value="SLR1258 PROTEIN"/>
    <property type="match status" value="1"/>
</dbReference>
<organism evidence="3 4">
    <name type="scientific">Halobellus limi</name>
    <dbReference type="NCBI Taxonomy" id="699433"/>
    <lineage>
        <taxon>Archaea</taxon>
        <taxon>Methanobacteriati</taxon>
        <taxon>Methanobacteriota</taxon>
        <taxon>Stenosarchaea group</taxon>
        <taxon>Halobacteria</taxon>
        <taxon>Halobacteriales</taxon>
        <taxon>Haloferacaceae</taxon>
        <taxon>Halobellus</taxon>
    </lineage>
</organism>
<dbReference type="PANTHER" id="PTHR34387">
    <property type="entry name" value="SLR1258 PROTEIN"/>
    <property type="match status" value="1"/>
</dbReference>